<name>A0A2H0WVR2_9BACT</name>
<dbReference type="AlphaFoldDB" id="A0A2H0WVR2"/>
<reference evidence="2" key="1">
    <citation type="submission" date="2017-09" db="EMBL/GenBank/DDBJ databases">
        <title>Depth-based differentiation of microbial function through sediment-hosted aquifers and enrichment of novel symbionts in the deep terrestrial subsurface.</title>
        <authorList>
            <person name="Probst A.J."/>
            <person name="Ladd B."/>
            <person name="Jarett J.K."/>
            <person name="Geller-Mcgrath D.E."/>
            <person name="Sieber C.M.K."/>
            <person name="Emerson J.B."/>
            <person name="Anantharaman K."/>
            <person name="Thomas B.C."/>
            <person name="Malmstrom R."/>
            <person name="Stieglmeier M."/>
            <person name="Klingl A."/>
            <person name="Woyke T."/>
            <person name="Ryan C.M."/>
            <person name="Banfield J.F."/>
        </authorList>
    </citation>
    <scope>NUCLEOTIDE SEQUENCE [LARGE SCALE GENOMIC DNA]</scope>
</reference>
<comment type="caution">
    <text evidence="1">The sequence shown here is derived from an EMBL/GenBank/DDBJ whole genome shotgun (WGS) entry which is preliminary data.</text>
</comment>
<accession>A0A2H0WVR2</accession>
<dbReference type="EMBL" id="PEZF01000075">
    <property type="protein sequence ID" value="PIS16753.1"/>
    <property type="molecule type" value="Genomic_DNA"/>
</dbReference>
<sequence>MKPSFFLKTFLPVFAAIILVVGIAYAVWTEPTAAPPGNNVEAPINTGATAQTKAGAMYSNDRVGAPNLCIGTDCRSVWPAEGTPSYGCVCYTYVGPWAPGFATYINCGGGYWLITSYFAAAGTWARGPVYFPCSP</sequence>
<evidence type="ECO:0000313" key="1">
    <source>
        <dbReference type="EMBL" id="PIS16753.1"/>
    </source>
</evidence>
<evidence type="ECO:0000313" key="2">
    <source>
        <dbReference type="Proteomes" id="UP000229080"/>
    </source>
</evidence>
<dbReference type="Proteomes" id="UP000229080">
    <property type="component" value="Unassembled WGS sequence"/>
</dbReference>
<protein>
    <submittedName>
        <fullName evidence="1">Uncharacterized protein</fullName>
    </submittedName>
</protein>
<organism evidence="1 2">
    <name type="scientific">Candidatus Portnoybacteria bacterium CG09_land_8_20_14_0_10_44_13</name>
    <dbReference type="NCBI Taxonomy" id="1974811"/>
    <lineage>
        <taxon>Bacteria</taxon>
        <taxon>Candidatus Portnoyibacteriota</taxon>
    </lineage>
</organism>
<proteinExistence type="predicted"/>
<gene>
    <name evidence="1" type="ORF">COT61_02245</name>
</gene>